<dbReference type="EMBL" id="GBXM01077174">
    <property type="protein sequence ID" value="JAH31403.1"/>
    <property type="molecule type" value="Transcribed_RNA"/>
</dbReference>
<accession>A0A0E9RT09</accession>
<proteinExistence type="predicted"/>
<evidence type="ECO:0000313" key="1">
    <source>
        <dbReference type="EMBL" id="JAH31403.1"/>
    </source>
</evidence>
<sequence>MSSWMEDNTVAMLREGFQAPSGGMKRT</sequence>
<protein>
    <submittedName>
        <fullName evidence="1">Uncharacterized protein</fullName>
    </submittedName>
</protein>
<reference evidence="1" key="2">
    <citation type="journal article" date="2015" name="Fish Shellfish Immunol.">
        <title>Early steps in the European eel (Anguilla anguilla)-Vibrio vulnificus interaction in the gills: Role of the RtxA13 toxin.</title>
        <authorList>
            <person name="Callol A."/>
            <person name="Pajuelo D."/>
            <person name="Ebbesson L."/>
            <person name="Teles M."/>
            <person name="MacKenzie S."/>
            <person name="Amaro C."/>
        </authorList>
    </citation>
    <scope>NUCLEOTIDE SEQUENCE</scope>
</reference>
<dbReference type="AlphaFoldDB" id="A0A0E9RT09"/>
<name>A0A0E9RT09_ANGAN</name>
<reference evidence="1" key="1">
    <citation type="submission" date="2014-11" db="EMBL/GenBank/DDBJ databases">
        <authorList>
            <person name="Amaro Gonzalez C."/>
        </authorList>
    </citation>
    <scope>NUCLEOTIDE SEQUENCE</scope>
</reference>
<organism evidence="1">
    <name type="scientific">Anguilla anguilla</name>
    <name type="common">European freshwater eel</name>
    <name type="synonym">Muraena anguilla</name>
    <dbReference type="NCBI Taxonomy" id="7936"/>
    <lineage>
        <taxon>Eukaryota</taxon>
        <taxon>Metazoa</taxon>
        <taxon>Chordata</taxon>
        <taxon>Craniata</taxon>
        <taxon>Vertebrata</taxon>
        <taxon>Euteleostomi</taxon>
        <taxon>Actinopterygii</taxon>
        <taxon>Neopterygii</taxon>
        <taxon>Teleostei</taxon>
        <taxon>Anguilliformes</taxon>
        <taxon>Anguillidae</taxon>
        <taxon>Anguilla</taxon>
    </lineage>
</organism>